<evidence type="ECO:0000256" key="5">
    <source>
        <dbReference type="SAM" id="MobiDB-lite"/>
    </source>
</evidence>
<dbReference type="PROSITE" id="PS50111">
    <property type="entry name" value="CHEMOTAXIS_TRANSDUC_2"/>
    <property type="match status" value="1"/>
</dbReference>
<dbReference type="InterPro" id="IPR051310">
    <property type="entry name" value="MCP_chemotaxis"/>
</dbReference>
<evidence type="ECO:0000256" key="1">
    <source>
        <dbReference type="ARBA" id="ARBA00022481"/>
    </source>
</evidence>
<dbReference type="GO" id="GO:0007165">
    <property type="term" value="P:signal transduction"/>
    <property type="evidence" value="ECO:0007669"/>
    <property type="project" value="UniProtKB-KW"/>
</dbReference>
<dbReference type="OrthoDB" id="2489132at2"/>
<comment type="caution">
    <text evidence="7">The sequence shown here is derived from an EMBL/GenBank/DDBJ whole genome shotgun (WGS) entry which is preliminary data.</text>
</comment>
<feature type="region of interest" description="Disordered" evidence="5">
    <location>
        <begin position="15"/>
        <end position="34"/>
    </location>
</feature>
<evidence type="ECO:0000259" key="6">
    <source>
        <dbReference type="PROSITE" id="PS50111"/>
    </source>
</evidence>
<dbReference type="InterPro" id="IPR004089">
    <property type="entry name" value="MCPsignal_dom"/>
</dbReference>
<comment type="similarity">
    <text evidence="3">Belongs to the methyl-accepting chemotaxis (MCP) protein family.</text>
</comment>
<reference evidence="7 8" key="1">
    <citation type="submission" date="2016-05" db="EMBL/GenBank/DDBJ databases">
        <title>Draft Genome Sequences of Stenotrophomonas maltophilia Strains Sm32COP, Sm41DVV, Sm46PAILV, SmF3, SmF22, SmSOFb1 and SmCVFa1, Isolated from Different Manures, in France.</title>
        <authorList>
            <person name="Nazaret S."/>
            <person name="Bodilis J."/>
        </authorList>
    </citation>
    <scope>NUCLEOTIDE SEQUENCE [LARGE SCALE GENOMIC DNA]</scope>
    <source>
        <strain evidence="7 8">Sm46PAILV</strain>
    </source>
</reference>
<dbReference type="PANTHER" id="PTHR43531">
    <property type="entry name" value="PROTEIN ICFG"/>
    <property type="match status" value="1"/>
</dbReference>
<sequence length="308" mass="31953">MPAASLASSAIARGELTGRMDEAPTGVFGRTSRHSNTTVTRVTQMIGQIQRGARRNDDAAANIAQGNGDLSARTEAQTACLDDTTASIRTLASAVQHNARLAQEANGLSLAATDVAPAGRGATHDVVEMMQRIDASSLRITDITSVIDGIAFQTNILALNAAVEAARAGEHGLGFAVVAGEVRTLPQRSAAAAREIRTLIVDANGQVTEGAALVERAGQTMEQIVDSVDQVRAMIGDIAASSQAQSNDIARVDEGLDRLAGMNTLNSQLADVAADGARSMKDEAVRLSDAVSVFTLEAATRRHAPSAT</sequence>
<dbReference type="PANTHER" id="PTHR43531:SF14">
    <property type="entry name" value="METHYL-ACCEPTING CHEMOTAXIS PROTEIN I-RELATED"/>
    <property type="match status" value="1"/>
</dbReference>
<dbReference type="SUPFAM" id="SSF58104">
    <property type="entry name" value="Methyl-accepting chemotaxis protein (MCP) signaling domain"/>
    <property type="match status" value="1"/>
</dbReference>
<dbReference type="SMART" id="SM00283">
    <property type="entry name" value="MA"/>
    <property type="match status" value="1"/>
</dbReference>
<evidence type="ECO:0000256" key="3">
    <source>
        <dbReference type="ARBA" id="ARBA00029447"/>
    </source>
</evidence>
<accession>A0A1A6XR57</accession>
<gene>
    <name evidence="7" type="ORF">A9K58_12790</name>
</gene>
<feature type="domain" description="Methyl-accepting transducer" evidence="6">
    <location>
        <begin position="52"/>
        <end position="284"/>
    </location>
</feature>
<dbReference type="Gene3D" id="1.10.287.950">
    <property type="entry name" value="Methyl-accepting chemotaxis protein"/>
    <property type="match status" value="1"/>
</dbReference>
<dbReference type="GO" id="GO:0004888">
    <property type="term" value="F:transmembrane signaling receptor activity"/>
    <property type="evidence" value="ECO:0007669"/>
    <property type="project" value="InterPro"/>
</dbReference>
<organism evidence="7 8">
    <name type="scientific">Stenotrophomonas maltophilia</name>
    <name type="common">Pseudomonas maltophilia</name>
    <name type="synonym">Xanthomonas maltophilia</name>
    <dbReference type="NCBI Taxonomy" id="40324"/>
    <lineage>
        <taxon>Bacteria</taxon>
        <taxon>Pseudomonadati</taxon>
        <taxon>Pseudomonadota</taxon>
        <taxon>Gammaproteobacteria</taxon>
        <taxon>Lysobacterales</taxon>
        <taxon>Lysobacteraceae</taxon>
        <taxon>Stenotrophomonas</taxon>
        <taxon>Stenotrophomonas maltophilia group</taxon>
    </lineage>
</organism>
<evidence type="ECO:0000256" key="4">
    <source>
        <dbReference type="PROSITE-ProRule" id="PRU00284"/>
    </source>
</evidence>
<dbReference type="PRINTS" id="PR00260">
    <property type="entry name" value="CHEMTRNSDUCR"/>
</dbReference>
<dbReference type="RefSeq" id="WP_065199695.1">
    <property type="nucleotide sequence ID" value="NZ_LYVJ01000009.1"/>
</dbReference>
<dbReference type="EMBL" id="LYVJ01000009">
    <property type="protein sequence ID" value="OBU66012.1"/>
    <property type="molecule type" value="Genomic_DNA"/>
</dbReference>
<keyword evidence="2 4" id="KW-0807">Transducer</keyword>
<dbReference type="GO" id="GO:0005886">
    <property type="term" value="C:plasma membrane"/>
    <property type="evidence" value="ECO:0007669"/>
    <property type="project" value="TreeGrafter"/>
</dbReference>
<dbReference type="Pfam" id="PF00015">
    <property type="entry name" value="MCPsignal"/>
    <property type="match status" value="1"/>
</dbReference>
<dbReference type="Proteomes" id="UP000092256">
    <property type="component" value="Unassembled WGS sequence"/>
</dbReference>
<name>A0A1A6XR57_STEMA</name>
<evidence type="ECO:0000256" key="2">
    <source>
        <dbReference type="ARBA" id="ARBA00023224"/>
    </source>
</evidence>
<evidence type="ECO:0000313" key="7">
    <source>
        <dbReference type="EMBL" id="OBU66012.1"/>
    </source>
</evidence>
<dbReference type="InterPro" id="IPR004090">
    <property type="entry name" value="Chemotax_Me-accpt_rcpt"/>
</dbReference>
<keyword evidence="1" id="KW-0488">Methylation</keyword>
<dbReference type="GO" id="GO:0006935">
    <property type="term" value="P:chemotaxis"/>
    <property type="evidence" value="ECO:0007669"/>
    <property type="project" value="InterPro"/>
</dbReference>
<protein>
    <recommendedName>
        <fullName evidence="6">Methyl-accepting transducer domain-containing protein</fullName>
    </recommendedName>
</protein>
<proteinExistence type="inferred from homology"/>
<evidence type="ECO:0000313" key="8">
    <source>
        <dbReference type="Proteomes" id="UP000092256"/>
    </source>
</evidence>
<dbReference type="AlphaFoldDB" id="A0A1A6XR57"/>